<evidence type="ECO:0000313" key="5">
    <source>
        <dbReference type="Proteomes" id="UP000029646"/>
    </source>
</evidence>
<gene>
    <name evidence="2" type="ORF">JCM19301_3516</name>
    <name evidence="3" type="ORF">JCM19302_1639</name>
    <name evidence="4" type="ORF">JCM19538_3037</name>
</gene>
<organism evidence="3 5">
    <name type="scientific">Jejuia pallidilutea</name>
    <dbReference type="NCBI Taxonomy" id="504487"/>
    <lineage>
        <taxon>Bacteria</taxon>
        <taxon>Pseudomonadati</taxon>
        <taxon>Bacteroidota</taxon>
        <taxon>Flavobacteriia</taxon>
        <taxon>Flavobacteriales</taxon>
        <taxon>Flavobacteriaceae</taxon>
        <taxon>Jejuia</taxon>
    </lineage>
</organism>
<evidence type="ECO:0000259" key="1">
    <source>
        <dbReference type="Pfam" id="PF09407"/>
    </source>
</evidence>
<proteinExistence type="predicted"/>
<dbReference type="OrthoDB" id="42441at2"/>
<dbReference type="Pfam" id="PF09407">
    <property type="entry name" value="AbiEi_1"/>
    <property type="match status" value="1"/>
</dbReference>
<dbReference type="eggNOG" id="COG5340">
    <property type="taxonomic scope" value="Bacteria"/>
</dbReference>
<evidence type="ECO:0000313" key="3">
    <source>
        <dbReference type="EMBL" id="GAL72517.1"/>
    </source>
</evidence>
<keyword evidence="6" id="KW-1185">Reference proteome</keyword>
<comment type="caution">
    <text evidence="3">The sequence shown here is derived from an EMBL/GenBank/DDBJ whole genome shotgun (WGS) entry which is preliminary data.</text>
</comment>
<feature type="domain" description="AbiEi antitoxin C-terminal" evidence="1">
    <location>
        <begin position="82"/>
        <end position="210"/>
    </location>
</feature>
<evidence type="ECO:0000313" key="4">
    <source>
        <dbReference type="EMBL" id="GAL88524.1"/>
    </source>
</evidence>
<dbReference type="Proteomes" id="UP000030184">
    <property type="component" value="Unassembled WGS sequence"/>
</dbReference>
<dbReference type="EMBL" id="BBNR01000002">
    <property type="protein sequence ID" value="GAL65831.1"/>
    <property type="molecule type" value="Genomic_DNA"/>
</dbReference>
<dbReference type="Proteomes" id="UP000029646">
    <property type="component" value="Unassembled WGS sequence"/>
</dbReference>
<dbReference type="RefSeq" id="WP_042241104.1">
    <property type="nucleotide sequence ID" value="NZ_BBNR01000002.1"/>
</dbReference>
<accession>A0A090WYU7</accession>
<protein>
    <recommendedName>
        <fullName evidence="1">AbiEi antitoxin C-terminal domain-containing protein</fullName>
    </recommendedName>
</protein>
<evidence type="ECO:0000313" key="2">
    <source>
        <dbReference type="EMBL" id="GAL65831.1"/>
    </source>
</evidence>
<dbReference type="InterPro" id="IPR018547">
    <property type="entry name" value="AbiEi_C"/>
</dbReference>
<dbReference type="EMBL" id="BBNY01000003">
    <property type="protein sequence ID" value="GAL88524.1"/>
    <property type="molecule type" value="Genomic_DNA"/>
</dbReference>
<sequence>MDISDYIKQLQSVEEYSFSWDELVTVCHKTATALKRELSRLVAKKEIVNLRKGFYLIIPPRYSKQEQLPIQLFADKLFNYLDSRYYLSFYSAAKFHGAEYQQVQREYVVTDKQFPNIKKSSLDIHFFTISKWPTKNILEKKSDAGIFKISSPALTSVDLIHHQTKLGGVNRILAILEELLEEITVKDIEDLLSWYPHKSTLQRFGFLLEEVLQVDTNLYIAIMEYLKASKYYPVLLSPKSKEKPGAIRNNWKVDVNIKLESDL</sequence>
<dbReference type="Proteomes" id="UP000029641">
    <property type="component" value="Unassembled WGS sequence"/>
</dbReference>
<dbReference type="STRING" id="504487.JCM19538_3037"/>
<evidence type="ECO:0000313" key="6">
    <source>
        <dbReference type="Proteomes" id="UP000030184"/>
    </source>
</evidence>
<dbReference type="AlphaFoldDB" id="A0A090WYU7"/>
<dbReference type="EMBL" id="BBNS01000025">
    <property type="protein sequence ID" value="GAL72517.1"/>
    <property type="molecule type" value="Genomic_DNA"/>
</dbReference>
<reference evidence="6" key="1">
    <citation type="journal article" date="2014" name="Genome Announc.">
        <title>Draft Genome Sequence of Marine Flavobacterium Jejuia pallidilutea Strain 11shimoA1 and Pigmentation Mutants.</title>
        <authorList>
            <person name="Takatani N."/>
            <person name="Nakanishi M."/>
            <person name="Meirelles P."/>
            <person name="Mino S."/>
            <person name="Suda W."/>
            <person name="Oshima K."/>
            <person name="Hattori M."/>
            <person name="Ohkuma M."/>
            <person name="Hosokawa M."/>
            <person name="Miyashita K."/>
            <person name="Thompson F.L."/>
            <person name="Niwa A."/>
            <person name="Sawabe T."/>
            <person name="Sawabe T."/>
        </authorList>
    </citation>
    <scope>NUCLEOTIDE SEQUENCE [LARGE SCALE GENOMIC DNA]</scope>
    <source>
        <strain evidence="6">JCM 19538</strain>
    </source>
</reference>
<name>A0A090WYU7_9FLAO</name>